<evidence type="ECO:0000256" key="8">
    <source>
        <dbReference type="ARBA" id="ARBA00023004"/>
    </source>
</evidence>
<keyword evidence="7" id="KW-0560">Oxidoreductase</keyword>
<dbReference type="EMBL" id="JAIZAY010000003">
    <property type="protein sequence ID" value="KAJ8045264.1"/>
    <property type="molecule type" value="Genomic_DNA"/>
</dbReference>
<proteinExistence type="predicted"/>
<keyword evidence="16" id="KW-1185">Reference proteome</keyword>
<dbReference type="InterPro" id="IPR051559">
    <property type="entry name" value="HIF_prolyl_hydroxylases"/>
</dbReference>
<evidence type="ECO:0000256" key="2">
    <source>
        <dbReference type="ARBA" id="ARBA00022723"/>
    </source>
</evidence>
<dbReference type="InterPro" id="IPR044862">
    <property type="entry name" value="Pro_4_hyd_alph_FE2OG_OXY"/>
</dbReference>
<dbReference type="GO" id="GO:0031418">
    <property type="term" value="F:L-ascorbic acid binding"/>
    <property type="evidence" value="ECO:0007669"/>
    <property type="project" value="UniProtKB-KW"/>
</dbReference>
<keyword evidence="8" id="KW-0408">Iron</keyword>
<sequence length="527" mass="58479">MVDVPGVASSTDEETNNSKAVLLCAYELCNVMQNLKLCSGCQDAWYCSEDHQKKHWRTHRIKCKVQMAELSREDHRITVQGRQAFPGNVGVYRRNGNVTNIGPRPYLSDHSRPRPPPSHEVFTQCAAPAQRYKLPYETLASANRVPFPMGDYSQAIDRHFQPEAKTSRSGPNRVIDPSLVVSSMPGARTQVAVTPSVNQNLTAMNTEFQGSFESDPIVAQDTDQFSDHIRRSSSYPLSPAESETDPACASASSENDRREVDKSNSRGGNKTTCTFTLGEESTGTSASIISSKGSSSVKDPPFISTVAVSQLGLKTSLLDYITKWMQTYGICVLDRFLSEDEGLKILEEIKTLYNKGKFKAGQLVKGRGGGSSKEIRGDLIMWTDGTEPDCVSIGNLISKMDSIVMGCQGKSSEFTISGRTKAMLACYPGNGTQYVKHVDNPSCDGRRITCIYYLNKNWDSQINGGLLRIYPEGQDIVANIEPLFNRLLLFWSDRRNPHEVFPAYATRYAVTVWYFDEEERSKAKISA</sequence>
<dbReference type="Proteomes" id="UP001152320">
    <property type="component" value="Chromosome 3"/>
</dbReference>
<comment type="cofactor">
    <cofactor evidence="1">
        <name>L-ascorbate</name>
        <dbReference type="ChEBI" id="CHEBI:38290"/>
    </cofactor>
</comment>
<evidence type="ECO:0000256" key="12">
    <source>
        <dbReference type="SAM" id="MobiDB-lite"/>
    </source>
</evidence>
<dbReference type="InterPro" id="IPR005123">
    <property type="entry name" value="Oxoglu/Fe-dep_dioxygenase_dom"/>
</dbReference>
<dbReference type="GO" id="GO:0160082">
    <property type="term" value="F:hypoxia-inducible factor-proline dioxygenase activity"/>
    <property type="evidence" value="ECO:0007669"/>
    <property type="project" value="UniProtKB-EC"/>
</dbReference>
<dbReference type="AlphaFoldDB" id="A0A9Q1CIM3"/>
<feature type="region of interest" description="Disordered" evidence="12">
    <location>
        <begin position="100"/>
        <end position="119"/>
    </location>
</feature>
<comment type="catalytic activity">
    <reaction evidence="10">
        <text>L-prolyl-[hypoxia-inducible factor alpha subunit] + 2-oxoglutarate + O2 = trans-4-hydroxy-L-prolyl-[hypoxia-inducible factor alpha subunit] + succinate + CO2</text>
        <dbReference type="Rhea" id="RHEA:48400"/>
        <dbReference type="Rhea" id="RHEA-COMP:12093"/>
        <dbReference type="Rhea" id="RHEA-COMP:12094"/>
        <dbReference type="ChEBI" id="CHEBI:15379"/>
        <dbReference type="ChEBI" id="CHEBI:16526"/>
        <dbReference type="ChEBI" id="CHEBI:16810"/>
        <dbReference type="ChEBI" id="CHEBI:30031"/>
        <dbReference type="ChEBI" id="CHEBI:50342"/>
        <dbReference type="ChEBI" id="CHEBI:61965"/>
        <dbReference type="EC" id="1.14.11.29"/>
    </reaction>
</comment>
<feature type="compositionally biased region" description="Polar residues" evidence="12">
    <location>
        <begin position="265"/>
        <end position="275"/>
    </location>
</feature>
<comment type="caution">
    <text evidence="15">The sequence shown here is derived from an EMBL/GenBank/DDBJ whole genome shotgun (WGS) entry which is preliminary data.</text>
</comment>
<dbReference type="PANTHER" id="PTHR12907:SF26">
    <property type="entry name" value="HIF PROLYL HYDROXYLASE, ISOFORM C"/>
    <property type="match status" value="1"/>
</dbReference>
<evidence type="ECO:0000256" key="6">
    <source>
        <dbReference type="ARBA" id="ARBA00022964"/>
    </source>
</evidence>
<name>A0A9Q1CIM3_HOLLE</name>
<evidence type="ECO:0000256" key="9">
    <source>
        <dbReference type="ARBA" id="ARBA00039004"/>
    </source>
</evidence>
<dbReference type="InterPro" id="IPR006620">
    <property type="entry name" value="Pro_4_hyd_alph"/>
</dbReference>
<gene>
    <name evidence="15" type="ORF">HOLleu_08238</name>
</gene>
<dbReference type="GO" id="GO:0008270">
    <property type="term" value="F:zinc ion binding"/>
    <property type="evidence" value="ECO:0007669"/>
    <property type="project" value="UniProtKB-KW"/>
</dbReference>
<dbReference type="Pfam" id="PF01753">
    <property type="entry name" value="zf-MYND"/>
    <property type="match status" value="1"/>
</dbReference>
<evidence type="ECO:0000256" key="4">
    <source>
        <dbReference type="ARBA" id="ARBA00022833"/>
    </source>
</evidence>
<evidence type="ECO:0000313" key="16">
    <source>
        <dbReference type="Proteomes" id="UP001152320"/>
    </source>
</evidence>
<dbReference type="Gene3D" id="2.60.120.620">
    <property type="entry name" value="q2cbj1_9rhob like domain"/>
    <property type="match status" value="1"/>
</dbReference>
<evidence type="ECO:0000256" key="11">
    <source>
        <dbReference type="PROSITE-ProRule" id="PRU00134"/>
    </source>
</evidence>
<feature type="compositionally biased region" description="Basic and acidic residues" evidence="12">
    <location>
        <begin position="254"/>
        <end position="264"/>
    </location>
</feature>
<dbReference type="SUPFAM" id="SSF144232">
    <property type="entry name" value="HIT/MYND zinc finger-like"/>
    <property type="match status" value="1"/>
</dbReference>
<keyword evidence="6" id="KW-0223">Dioxygenase</keyword>
<dbReference type="Gene3D" id="6.10.140.2220">
    <property type="match status" value="1"/>
</dbReference>
<evidence type="ECO:0000313" key="15">
    <source>
        <dbReference type="EMBL" id="KAJ8045264.1"/>
    </source>
</evidence>
<protein>
    <recommendedName>
        <fullName evidence="9">hypoxia-inducible factor-proline dioxygenase</fullName>
        <ecNumber evidence="9">1.14.11.29</ecNumber>
    </recommendedName>
</protein>
<dbReference type="GO" id="GO:0008198">
    <property type="term" value="F:ferrous iron binding"/>
    <property type="evidence" value="ECO:0007669"/>
    <property type="project" value="TreeGrafter"/>
</dbReference>
<dbReference type="InterPro" id="IPR002893">
    <property type="entry name" value="Znf_MYND"/>
</dbReference>
<dbReference type="GO" id="GO:0071456">
    <property type="term" value="P:cellular response to hypoxia"/>
    <property type="evidence" value="ECO:0007669"/>
    <property type="project" value="TreeGrafter"/>
</dbReference>
<evidence type="ECO:0000259" key="14">
    <source>
        <dbReference type="PROSITE" id="PS51471"/>
    </source>
</evidence>
<dbReference type="EC" id="1.14.11.29" evidence="9"/>
<keyword evidence="4" id="KW-0862">Zinc</keyword>
<feature type="domain" description="Fe2OG dioxygenase" evidence="14">
    <location>
        <begin position="418"/>
        <end position="516"/>
    </location>
</feature>
<dbReference type="SMART" id="SM00702">
    <property type="entry name" value="P4Hc"/>
    <property type="match status" value="1"/>
</dbReference>
<dbReference type="PANTHER" id="PTHR12907">
    <property type="entry name" value="EGL NINE HOMOLOG-RELATED"/>
    <property type="match status" value="1"/>
</dbReference>
<evidence type="ECO:0000256" key="7">
    <source>
        <dbReference type="ARBA" id="ARBA00023002"/>
    </source>
</evidence>
<dbReference type="PROSITE" id="PS51471">
    <property type="entry name" value="FE2OG_OXY"/>
    <property type="match status" value="1"/>
</dbReference>
<feature type="domain" description="MYND-type" evidence="13">
    <location>
        <begin position="26"/>
        <end position="63"/>
    </location>
</feature>
<evidence type="ECO:0000259" key="13">
    <source>
        <dbReference type="PROSITE" id="PS50865"/>
    </source>
</evidence>
<keyword evidence="3 11" id="KW-0863">Zinc-finger</keyword>
<reference evidence="15" key="1">
    <citation type="submission" date="2021-10" db="EMBL/GenBank/DDBJ databases">
        <title>Tropical sea cucumber genome reveals ecological adaptation and Cuvierian tubules defense mechanism.</title>
        <authorList>
            <person name="Chen T."/>
        </authorList>
    </citation>
    <scope>NUCLEOTIDE SEQUENCE</scope>
    <source>
        <strain evidence="15">Nanhai2018</strain>
        <tissue evidence="15">Muscle</tissue>
    </source>
</reference>
<dbReference type="OrthoDB" id="5952526at2759"/>
<dbReference type="PROSITE" id="PS50865">
    <property type="entry name" value="ZF_MYND_2"/>
    <property type="match status" value="1"/>
</dbReference>
<evidence type="ECO:0000256" key="10">
    <source>
        <dbReference type="ARBA" id="ARBA00049134"/>
    </source>
</evidence>
<organism evidence="15 16">
    <name type="scientific">Holothuria leucospilota</name>
    <name type="common">Black long sea cucumber</name>
    <name type="synonym">Mertensiothuria leucospilota</name>
    <dbReference type="NCBI Taxonomy" id="206669"/>
    <lineage>
        <taxon>Eukaryota</taxon>
        <taxon>Metazoa</taxon>
        <taxon>Echinodermata</taxon>
        <taxon>Eleutherozoa</taxon>
        <taxon>Echinozoa</taxon>
        <taxon>Holothuroidea</taxon>
        <taxon>Aspidochirotacea</taxon>
        <taxon>Aspidochirotida</taxon>
        <taxon>Holothuriidae</taxon>
        <taxon>Holothuria</taxon>
    </lineage>
</organism>
<evidence type="ECO:0000256" key="1">
    <source>
        <dbReference type="ARBA" id="ARBA00001961"/>
    </source>
</evidence>
<keyword evidence="5" id="KW-0847">Vitamin C</keyword>
<evidence type="ECO:0000256" key="5">
    <source>
        <dbReference type="ARBA" id="ARBA00022896"/>
    </source>
</evidence>
<dbReference type="Pfam" id="PF13640">
    <property type="entry name" value="2OG-FeII_Oxy_3"/>
    <property type="match status" value="1"/>
</dbReference>
<evidence type="ECO:0000256" key="3">
    <source>
        <dbReference type="ARBA" id="ARBA00022771"/>
    </source>
</evidence>
<keyword evidence="2" id="KW-0479">Metal-binding</keyword>
<accession>A0A9Q1CIM3</accession>
<feature type="region of interest" description="Disordered" evidence="12">
    <location>
        <begin position="230"/>
        <end position="277"/>
    </location>
</feature>